<evidence type="ECO:0000313" key="3">
    <source>
        <dbReference type="EnsemblMetazoa" id="G11065.3:cds"/>
    </source>
</evidence>
<feature type="signal peptide" evidence="1">
    <location>
        <begin position="1"/>
        <end position="21"/>
    </location>
</feature>
<sequence length="281" mass="31496">MSRWNGTLLLAVVFTAHSCDGNDSNRTEVLNIGDTLRLSEKTNINTCYNVNTGGPVELPWTIRGTNDGGLYRCFDINNLYYPIEPPDYYVMVFIRHTDLGIEGPLLIHKIAYECTSLLVCKVGNYINKEKESTVEKLIKVYVGRQPNAAITTVKDGKLQNSGTNISICPRDGMVFSCDVNTSPPPDMVIRWNMSDIYILTWNSTMNSVWNTAAYFTLSSNVSITCRTKFESIIQHATNLPNATIEWKNIDLDCVSYIKCEAANMFGKDIKTLNLMKGQCQG</sequence>
<keyword evidence="1" id="KW-0732">Signal</keyword>
<accession>A0A8W8HUW1</accession>
<protein>
    <recommendedName>
        <fullName evidence="2">Ig-like domain-containing protein</fullName>
    </recommendedName>
</protein>
<name>A0A8W8HUW1_MAGGI</name>
<reference evidence="3" key="1">
    <citation type="submission" date="2022-08" db="UniProtKB">
        <authorList>
            <consortium name="EnsemblMetazoa"/>
        </authorList>
    </citation>
    <scope>IDENTIFICATION</scope>
    <source>
        <strain evidence="3">05x7-T-G4-1.051#20</strain>
    </source>
</reference>
<evidence type="ECO:0000259" key="2">
    <source>
        <dbReference type="PROSITE" id="PS50835"/>
    </source>
</evidence>
<feature type="domain" description="Ig-like" evidence="2">
    <location>
        <begin position="146"/>
        <end position="245"/>
    </location>
</feature>
<dbReference type="EnsemblMetazoa" id="G11065.3">
    <property type="protein sequence ID" value="G11065.3:cds"/>
    <property type="gene ID" value="G11065"/>
</dbReference>
<organism evidence="3 4">
    <name type="scientific">Magallana gigas</name>
    <name type="common">Pacific oyster</name>
    <name type="synonym">Crassostrea gigas</name>
    <dbReference type="NCBI Taxonomy" id="29159"/>
    <lineage>
        <taxon>Eukaryota</taxon>
        <taxon>Metazoa</taxon>
        <taxon>Spiralia</taxon>
        <taxon>Lophotrochozoa</taxon>
        <taxon>Mollusca</taxon>
        <taxon>Bivalvia</taxon>
        <taxon>Autobranchia</taxon>
        <taxon>Pteriomorphia</taxon>
        <taxon>Ostreida</taxon>
        <taxon>Ostreoidea</taxon>
        <taxon>Ostreidae</taxon>
        <taxon>Magallana</taxon>
    </lineage>
</organism>
<feature type="chain" id="PRO_5036455814" description="Ig-like domain-containing protein" evidence="1">
    <location>
        <begin position="22"/>
        <end position="281"/>
    </location>
</feature>
<dbReference type="AlphaFoldDB" id="A0A8W8HUW1"/>
<dbReference type="Proteomes" id="UP000005408">
    <property type="component" value="Unassembled WGS sequence"/>
</dbReference>
<evidence type="ECO:0000313" key="4">
    <source>
        <dbReference type="Proteomes" id="UP000005408"/>
    </source>
</evidence>
<dbReference type="InterPro" id="IPR007110">
    <property type="entry name" value="Ig-like_dom"/>
</dbReference>
<dbReference type="PROSITE" id="PS50835">
    <property type="entry name" value="IG_LIKE"/>
    <property type="match status" value="1"/>
</dbReference>
<keyword evidence="4" id="KW-1185">Reference proteome</keyword>
<evidence type="ECO:0000256" key="1">
    <source>
        <dbReference type="SAM" id="SignalP"/>
    </source>
</evidence>
<proteinExistence type="predicted"/>